<evidence type="ECO:0000256" key="2">
    <source>
        <dbReference type="SAM" id="MobiDB-lite"/>
    </source>
</evidence>
<dbReference type="OrthoDB" id="203073at2759"/>
<dbReference type="InterPro" id="IPR003409">
    <property type="entry name" value="MORN"/>
</dbReference>
<feature type="region of interest" description="Disordered" evidence="2">
    <location>
        <begin position="345"/>
        <end position="365"/>
    </location>
</feature>
<dbReference type="AlphaFoldDB" id="A0A9W7END3"/>
<evidence type="ECO:0000313" key="3">
    <source>
        <dbReference type="EMBL" id="GMH85533.1"/>
    </source>
</evidence>
<evidence type="ECO:0000313" key="4">
    <source>
        <dbReference type="Proteomes" id="UP001165085"/>
    </source>
</evidence>
<dbReference type="Proteomes" id="UP001165085">
    <property type="component" value="Unassembled WGS sequence"/>
</dbReference>
<keyword evidence="4" id="KW-1185">Reference proteome</keyword>
<protein>
    <submittedName>
        <fullName evidence="3">Uncharacterized protein</fullName>
    </submittedName>
</protein>
<keyword evidence="1" id="KW-0677">Repeat</keyword>
<evidence type="ECO:0000256" key="1">
    <source>
        <dbReference type="ARBA" id="ARBA00022737"/>
    </source>
</evidence>
<dbReference type="PANTHER" id="PTHR23084">
    <property type="entry name" value="PHOSPHATIDYLINOSITOL-4-PHOSPHATE 5-KINASE RELATED"/>
    <property type="match status" value="1"/>
</dbReference>
<gene>
    <name evidence="3" type="ORF">TrST_g10506</name>
</gene>
<dbReference type="EMBL" id="BRXY01000304">
    <property type="protein sequence ID" value="GMH85533.1"/>
    <property type="molecule type" value="Genomic_DNA"/>
</dbReference>
<name>A0A9W7END3_9STRA</name>
<dbReference type="SUPFAM" id="SSF82185">
    <property type="entry name" value="Histone H3 K4-specific methyltransferase SET7/9 N-terminal domain"/>
    <property type="match status" value="4"/>
</dbReference>
<dbReference type="SMART" id="SM00698">
    <property type="entry name" value="MORN"/>
    <property type="match status" value="13"/>
</dbReference>
<feature type="region of interest" description="Disordered" evidence="2">
    <location>
        <begin position="1"/>
        <end position="26"/>
    </location>
</feature>
<comment type="caution">
    <text evidence="3">The sequence shown here is derived from an EMBL/GenBank/DDBJ whole genome shotgun (WGS) entry which is preliminary data.</text>
</comment>
<proteinExistence type="predicted"/>
<accession>A0A9W7END3</accession>
<dbReference type="Gene3D" id="2.20.110.10">
    <property type="entry name" value="Histone H3 K4-specific methyltransferase SET7/9 N-terminal domain"/>
    <property type="match status" value="5"/>
</dbReference>
<sequence>MDSMADFAPSLGEDLEESPSRSFRKYKMNPCFPPIHSNPTLPPPSPSSSTFEGFVDPSTGELLEGTITWSNLDAFEGKFTQNSPSTGVFTSPTTSLKYIGPILSSSFSGSGTLIISSISTYKGTFLSGKKSGSGQIFLQNGSSYDCCWKNDMKEGLGKHYNSSGDKIYVGTYEKDQRKTGCFYFTEGWYQGDFLENKYHGRGHYHTDVIDYEGGFVNGLRSGFGKLTNFVTNVTKEGVFENGNETDGEWLIIYSDSSKFSGLCSQGVPSGLGILKYGNGDTYSGNFYEGLRSGPGLLVFESGGEYEGEFIQDEPVGLQFFTSSSPTKSTLKKYSNSPTEITLSEINLTDSSPPSPPPPPSTSNLSTSKRIIENLPKHIYPDSSIYYGNLTASLEREGFGVYISTHPPFRYEGSFKANKRHGHGQFTTSHLSFIGVYSEDVMLKGLYTVNSTFSYEGSFKGGLFDGEGKYVDLNNNVYVGHFVNGVKNGRGVMKYNDNVSEYDGCWVNNKRTGHGTFKGKNQEYKGEWKDDYQHGYGKMTTESEEYEGEFEGGKYAGFGKLTRQDYTVEGSFKNGKLSSKSAQLTTRDYTYSGTVENVIPHGEGVIKYSNGDVYTGSFIQGLRSGNGKCVYMNGDCFEGEWKDDDIVKGNMVMEDGSVMKLIE</sequence>
<dbReference type="PANTHER" id="PTHR23084:SF263">
    <property type="entry name" value="MORN REPEAT-CONTAINING PROTEIN 1"/>
    <property type="match status" value="1"/>
</dbReference>
<dbReference type="Pfam" id="PF02493">
    <property type="entry name" value="MORN"/>
    <property type="match status" value="14"/>
</dbReference>
<organism evidence="3 4">
    <name type="scientific">Triparma strigata</name>
    <dbReference type="NCBI Taxonomy" id="1606541"/>
    <lineage>
        <taxon>Eukaryota</taxon>
        <taxon>Sar</taxon>
        <taxon>Stramenopiles</taxon>
        <taxon>Ochrophyta</taxon>
        <taxon>Bolidophyceae</taxon>
        <taxon>Parmales</taxon>
        <taxon>Triparmaceae</taxon>
        <taxon>Triparma</taxon>
    </lineage>
</organism>
<reference evidence="4" key="1">
    <citation type="journal article" date="2023" name="Commun. Biol.">
        <title>Genome analysis of Parmales, the sister group of diatoms, reveals the evolutionary specialization of diatoms from phago-mixotrophs to photoautotrophs.</title>
        <authorList>
            <person name="Ban H."/>
            <person name="Sato S."/>
            <person name="Yoshikawa S."/>
            <person name="Yamada K."/>
            <person name="Nakamura Y."/>
            <person name="Ichinomiya M."/>
            <person name="Sato N."/>
            <person name="Blanc-Mathieu R."/>
            <person name="Endo H."/>
            <person name="Kuwata A."/>
            <person name="Ogata H."/>
        </authorList>
    </citation>
    <scope>NUCLEOTIDE SEQUENCE [LARGE SCALE GENOMIC DNA]</scope>
    <source>
        <strain evidence="4">NIES 3701</strain>
    </source>
</reference>